<organism evidence="2 3">
    <name type="scientific">Paramecium octaurelia</name>
    <dbReference type="NCBI Taxonomy" id="43137"/>
    <lineage>
        <taxon>Eukaryota</taxon>
        <taxon>Sar</taxon>
        <taxon>Alveolata</taxon>
        <taxon>Ciliophora</taxon>
        <taxon>Intramacronucleata</taxon>
        <taxon>Oligohymenophorea</taxon>
        <taxon>Peniculida</taxon>
        <taxon>Parameciidae</taxon>
        <taxon>Paramecium</taxon>
    </lineage>
</organism>
<evidence type="ECO:0000256" key="1">
    <source>
        <dbReference type="SAM" id="MobiDB-lite"/>
    </source>
</evidence>
<dbReference type="AlphaFoldDB" id="A0A8S1UPM6"/>
<evidence type="ECO:0000313" key="2">
    <source>
        <dbReference type="EMBL" id="CAD8166625.1"/>
    </source>
</evidence>
<dbReference type="EMBL" id="CAJJDP010000048">
    <property type="protein sequence ID" value="CAD8166625.1"/>
    <property type="molecule type" value="Genomic_DNA"/>
</dbReference>
<evidence type="ECO:0000313" key="3">
    <source>
        <dbReference type="Proteomes" id="UP000683925"/>
    </source>
</evidence>
<reference evidence="2" key="1">
    <citation type="submission" date="2021-01" db="EMBL/GenBank/DDBJ databases">
        <authorList>
            <consortium name="Genoscope - CEA"/>
            <person name="William W."/>
        </authorList>
    </citation>
    <scope>NUCLEOTIDE SEQUENCE</scope>
</reference>
<dbReference type="Proteomes" id="UP000683925">
    <property type="component" value="Unassembled WGS sequence"/>
</dbReference>
<accession>A0A8S1UPM6</accession>
<proteinExistence type="predicted"/>
<sequence length="103" mass="12710">MVFLIYFSEIFSFCIDYYVVFQYYEFCKSINYVYLENLLTEKLSFRRMILGFLSRICSYLQQYGINKQYCELRLDSSSENKKTGQSWHRNNERSQETQNYIYR</sequence>
<keyword evidence="3" id="KW-1185">Reference proteome</keyword>
<feature type="region of interest" description="Disordered" evidence="1">
    <location>
        <begin position="77"/>
        <end position="103"/>
    </location>
</feature>
<gene>
    <name evidence="2" type="ORF">POCTA_138.1.T0480254</name>
</gene>
<name>A0A8S1UPM6_PAROT</name>
<protein>
    <submittedName>
        <fullName evidence="2">Uncharacterized protein</fullName>
    </submittedName>
</protein>
<comment type="caution">
    <text evidence="2">The sequence shown here is derived from an EMBL/GenBank/DDBJ whole genome shotgun (WGS) entry which is preliminary data.</text>
</comment>